<dbReference type="EMBL" id="SWAV01000001">
    <property type="protein sequence ID" value="TKA93300.1"/>
    <property type="molecule type" value="Genomic_DNA"/>
</dbReference>
<dbReference type="RefSeq" id="WP_136868816.1">
    <property type="nucleotide sequence ID" value="NZ_SWAV01000001.1"/>
</dbReference>
<keyword evidence="1" id="KW-1133">Transmembrane helix</keyword>
<name>A0A4U0YM65_9GAMM</name>
<feature type="transmembrane region" description="Helical" evidence="1">
    <location>
        <begin position="64"/>
        <end position="87"/>
    </location>
</feature>
<proteinExistence type="predicted"/>
<reference evidence="2 3" key="1">
    <citation type="submission" date="2019-04" db="EMBL/GenBank/DDBJ databases">
        <title>Crypto-aerobic microbial life in anoxic (sulfidic) marine sediments.</title>
        <authorList>
            <person name="Bhattacharya S."/>
            <person name="Roy C."/>
            <person name="Mondal N."/>
            <person name="Sarkar J."/>
            <person name="Mandal S."/>
            <person name="Rameez M.J."/>
            <person name="Ghosh W."/>
        </authorList>
    </citation>
    <scope>NUCLEOTIDE SEQUENCE [LARGE SCALE GENOMIC DNA]</scope>
    <source>
        <strain evidence="2 3">SBBB</strain>
    </source>
</reference>
<keyword evidence="1" id="KW-0472">Membrane</keyword>
<comment type="caution">
    <text evidence="2">The sequence shown here is derived from an EMBL/GenBank/DDBJ whole genome shotgun (WGS) entry which is preliminary data.</text>
</comment>
<feature type="transmembrane region" description="Helical" evidence="1">
    <location>
        <begin position="30"/>
        <end position="52"/>
    </location>
</feature>
<evidence type="ECO:0000256" key="1">
    <source>
        <dbReference type="SAM" id="Phobius"/>
    </source>
</evidence>
<sequence>MHNMITAGLAFLLWGSWAWLANQTSDPAHALLAGLLQGAASAIITLLMAAIVTRLFHRISSRPLAISLPPLLVVSVSTSALYLLHWLSQTPNLWLTIAPPSCTALIFCIYLTLRLAYQSPSPIPSSEPSP</sequence>
<gene>
    <name evidence="2" type="ORF">FA869_03745</name>
</gene>
<protein>
    <submittedName>
        <fullName evidence="2">Uncharacterized protein</fullName>
    </submittedName>
</protein>
<accession>A0A4U0YM65</accession>
<evidence type="ECO:0000313" key="3">
    <source>
        <dbReference type="Proteomes" id="UP000305198"/>
    </source>
</evidence>
<keyword evidence="1" id="KW-0812">Transmembrane</keyword>
<evidence type="ECO:0000313" key="2">
    <source>
        <dbReference type="EMBL" id="TKA93300.1"/>
    </source>
</evidence>
<feature type="transmembrane region" description="Helical" evidence="1">
    <location>
        <begin position="93"/>
        <end position="113"/>
    </location>
</feature>
<organism evidence="2 3">
    <name type="scientific">Halopseudomonas bauzanensis</name>
    <dbReference type="NCBI Taxonomy" id="653930"/>
    <lineage>
        <taxon>Bacteria</taxon>
        <taxon>Pseudomonadati</taxon>
        <taxon>Pseudomonadota</taxon>
        <taxon>Gammaproteobacteria</taxon>
        <taxon>Pseudomonadales</taxon>
        <taxon>Pseudomonadaceae</taxon>
        <taxon>Halopseudomonas</taxon>
    </lineage>
</organism>
<dbReference type="AlphaFoldDB" id="A0A4U0YM65"/>
<dbReference type="Proteomes" id="UP000305198">
    <property type="component" value="Unassembled WGS sequence"/>
</dbReference>